<sequence length="295" mass="33087">MPTALLLAAWTIKERTQSPCWTQCQVGGPRSLITTATVTDRAVHVSVAVALMFVTLGIPWSNLASLADGMVWDNSAAGQVCAGCHTKLYCHAYMDLQSCACFCYFCNKGNPDRRHDSINSLSELLKIKSFMENYLLPQLSYFHPTQKFEWLSELAKEQPYVSRLQTNTVLKQSVAGWTECVNDIVSYCNNPYTLVKTQYTSASILRTLLRKGSPSSEHPQLHPYAWPLKPNFLNSLMKELRSSEVIVHAQRIVSDRTSTTILLFSPSGVQTPFHFDWTEAKNLTLEVEGVTDPKS</sequence>
<comment type="caution">
    <text evidence="1">The sequence shown here is derived from an EMBL/GenBank/DDBJ whole genome shotgun (WGS) entry which is preliminary data.</text>
</comment>
<evidence type="ECO:0000313" key="2">
    <source>
        <dbReference type="Proteomes" id="UP000815325"/>
    </source>
</evidence>
<organism evidence="1 2">
    <name type="scientific">Dunaliella salina</name>
    <name type="common">Green alga</name>
    <name type="synonym">Protococcus salinus</name>
    <dbReference type="NCBI Taxonomy" id="3046"/>
    <lineage>
        <taxon>Eukaryota</taxon>
        <taxon>Viridiplantae</taxon>
        <taxon>Chlorophyta</taxon>
        <taxon>core chlorophytes</taxon>
        <taxon>Chlorophyceae</taxon>
        <taxon>CS clade</taxon>
        <taxon>Chlamydomonadales</taxon>
        <taxon>Dunaliellaceae</taxon>
        <taxon>Dunaliella</taxon>
    </lineage>
</organism>
<evidence type="ECO:0000313" key="1">
    <source>
        <dbReference type="EMBL" id="KAF5833714.1"/>
    </source>
</evidence>
<keyword evidence="2" id="KW-1185">Reference proteome</keyword>
<name>A0ABQ7GGI7_DUNSA</name>
<protein>
    <submittedName>
        <fullName evidence="1">Uncharacterized protein</fullName>
    </submittedName>
</protein>
<dbReference type="Proteomes" id="UP000815325">
    <property type="component" value="Unassembled WGS sequence"/>
</dbReference>
<gene>
    <name evidence="1" type="ORF">DUNSADRAFT_9912</name>
</gene>
<accession>A0ABQ7GGI7</accession>
<dbReference type="EMBL" id="MU069795">
    <property type="protein sequence ID" value="KAF5833714.1"/>
    <property type="molecule type" value="Genomic_DNA"/>
</dbReference>
<proteinExistence type="predicted"/>
<reference evidence="1" key="1">
    <citation type="submission" date="2017-08" db="EMBL/GenBank/DDBJ databases">
        <authorList>
            <person name="Polle J.E."/>
            <person name="Barry K."/>
            <person name="Cushman J."/>
            <person name="Schmutz J."/>
            <person name="Tran D."/>
            <person name="Hathwaick L.T."/>
            <person name="Yim W.C."/>
            <person name="Jenkins J."/>
            <person name="Mckie-Krisberg Z.M."/>
            <person name="Prochnik S."/>
            <person name="Lindquist E."/>
            <person name="Dockter R.B."/>
            <person name="Adam C."/>
            <person name="Molina H."/>
            <person name="Bunkerborg J."/>
            <person name="Jin E."/>
            <person name="Buchheim M."/>
            <person name="Magnuson J."/>
        </authorList>
    </citation>
    <scope>NUCLEOTIDE SEQUENCE</scope>
    <source>
        <strain evidence="1">CCAP 19/18</strain>
    </source>
</reference>